<dbReference type="OrthoDB" id="3158924at2759"/>
<keyword evidence="2" id="KW-1185">Reference proteome</keyword>
<name>A0A9Q3BDG6_9BASI</name>
<accession>A0A9Q3BDG6</accession>
<organism evidence="1 2">
    <name type="scientific">Austropuccinia psidii MF-1</name>
    <dbReference type="NCBI Taxonomy" id="1389203"/>
    <lineage>
        <taxon>Eukaryota</taxon>
        <taxon>Fungi</taxon>
        <taxon>Dikarya</taxon>
        <taxon>Basidiomycota</taxon>
        <taxon>Pucciniomycotina</taxon>
        <taxon>Pucciniomycetes</taxon>
        <taxon>Pucciniales</taxon>
        <taxon>Sphaerophragmiaceae</taxon>
        <taxon>Austropuccinia</taxon>
    </lineage>
</organism>
<protein>
    <submittedName>
        <fullName evidence="1">Uncharacterized protein</fullName>
    </submittedName>
</protein>
<comment type="caution">
    <text evidence="1">The sequence shown here is derived from an EMBL/GenBank/DDBJ whole genome shotgun (WGS) entry which is preliminary data.</text>
</comment>
<dbReference type="EMBL" id="AVOT02000534">
    <property type="protein sequence ID" value="MBW0463364.1"/>
    <property type="molecule type" value="Genomic_DNA"/>
</dbReference>
<dbReference type="AlphaFoldDB" id="A0A9Q3BDG6"/>
<proteinExistence type="predicted"/>
<evidence type="ECO:0000313" key="1">
    <source>
        <dbReference type="EMBL" id="MBW0463364.1"/>
    </source>
</evidence>
<reference evidence="1" key="1">
    <citation type="submission" date="2021-03" db="EMBL/GenBank/DDBJ databases">
        <title>Draft genome sequence of rust myrtle Austropuccinia psidii MF-1, a brazilian biotype.</title>
        <authorList>
            <person name="Quecine M.C."/>
            <person name="Pachon D.M.R."/>
            <person name="Bonatelli M.L."/>
            <person name="Correr F.H."/>
            <person name="Franceschini L.M."/>
            <person name="Leite T.F."/>
            <person name="Margarido G.R.A."/>
            <person name="Almeida C.A."/>
            <person name="Ferrarezi J.A."/>
            <person name="Labate C.A."/>
        </authorList>
    </citation>
    <scope>NUCLEOTIDE SEQUENCE</scope>
    <source>
        <strain evidence="1">MF-1</strain>
    </source>
</reference>
<gene>
    <name evidence="1" type="ORF">O181_003079</name>
</gene>
<evidence type="ECO:0000313" key="2">
    <source>
        <dbReference type="Proteomes" id="UP000765509"/>
    </source>
</evidence>
<dbReference type="Proteomes" id="UP000765509">
    <property type="component" value="Unassembled WGS sequence"/>
</dbReference>
<sequence>MPVDHLKKNLLTIHPTAKDFHDMWQRECDTSSRCIAEVKEYKRQRYDETHREPDLREGDQVLVSTLNFKNLKGQKKMRNSFLGPSTLIILIGKNELEVRLTE</sequence>